<dbReference type="Proteomes" id="UP000027195">
    <property type="component" value="Unassembled WGS sequence"/>
</dbReference>
<dbReference type="EMBL" id="KL198060">
    <property type="protein sequence ID" value="KDQ11175.1"/>
    <property type="molecule type" value="Genomic_DNA"/>
</dbReference>
<gene>
    <name evidence="1" type="ORF">BOTBODRAFT_177434</name>
</gene>
<dbReference type="STRING" id="930990.A0A067M8Z5"/>
<organism evidence="1 2">
    <name type="scientific">Botryobasidium botryosum (strain FD-172 SS1)</name>
    <dbReference type="NCBI Taxonomy" id="930990"/>
    <lineage>
        <taxon>Eukaryota</taxon>
        <taxon>Fungi</taxon>
        <taxon>Dikarya</taxon>
        <taxon>Basidiomycota</taxon>
        <taxon>Agaricomycotina</taxon>
        <taxon>Agaricomycetes</taxon>
        <taxon>Cantharellales</taxon>
        <taxon>Botryobasidiaceae</taxon>
        <taxon>Botryobasidium</taxon>
    </lineage>
</organism>
<dbReference type="InParanoid" id="A0A067M8Z5"/>
<reference evidence="2" key="1">
    <citation type="journal article" date="2014" name="Proc. Natl. Acad. Sci. U.S.A.">
        <title>Extensive sampling of basidiomycete genomes demonstrates inadequacy of the white-rot/brown-rot paradigm for wood decay fungi.</title>
        <authorList>
            <person name="Riley R."/>
            <person name="Salamov A.A."/>
            <person name="Brown D.W."/>
            <person name="Nagy L.G."/>
            <person name="Floudas D."/>
            <person name="Held B.W."/>
            <person name="Levasseur A."/>
            <person name="Lombard V."/>
            <person name="Morin E."/>
            <person name="Otillar R."/>
            <person name="Lindquist E.A."/>
            <person name="Sun H."/>
            <person name="LaButti K.M."/>
            <person name="Schmutz J."/>
            <person name="Jabbour D."/>
            <person name="Luo H."/>
            <person name="Baker S.E."/>
            <person name="Pisabarro A.G."/>
            <person name="Walton J.D."/>
            <person name="Blanchette R.A."/>
            <person name="Henrissat B."/>
            <person name="Martin F."/>
            <person name="Cullen D."/>
            <person name="Hibbett D.S."/>
            <person name="Grigoriev I.V."/>
        </authorList>
    </citation>
    <scope>NUCLEOTIDE SEQUENCE [LARGE SCALE GENOMIC DNA]</scope>
    <source>
        <strain evidence="2">FD-172 SS1</strain>
    </source>
</reference>
<keyword evidence="2" id="KW-1185">Reference proteome</keyword>
<evidence type="ECO:0000313" key="2">
    <source>
        <dbReference type="Proteomes" id="UP000027195"/>
    </source>
</evidence>
<proteinExistence type="predicted"/>
<dbReference type="AlphaFoldDB" id="A0A067M8Z5"/>
<dbReference type="HOGENOM" id="CLU_1749338_0_0_1"/>
<evidence type="ECO:0000313" key="1">
    <source>
        <dbReference type="EMBL" id="KDQ11175.1"/>
    </source>
</evidence>
<accession>A0A067M8Z5</accession>
<sequence>MEMPRVWWTNPGTWETMLYKGHSICLDDVRAVFAKTEDDLARLWDDKIMRGMKLDPIDYSGITNDLTNTHVGYSFLDDPRNTCFEDKEQFLRAVLANPDQRAWFFIQGDDGPTWNYLHLFEWLNSYGDGWKIRLTWCEKLSGGPGRASL</sequence>
<protein>
    <submittedName>
        <fullName evidence="1">Uncharacterized protein</fullName>
    </submittedName>
</protein>
<dbReference type="OrthoDB" id="3151137at2759"/>
<name>A0A067M8Z5_BOTB1</name>